<dbReference type="Gene3D" id="2.30.38.10">
    <property type="entry name" value="Luciferase, Domain 3"/>
    <property type="match status" value="1"/>
</dbReference>
<dbReference type="PANTHER" id="PTHR45527:SF10">
    <property type="entry name" value="PYOCHELIN SYNTHASE PCHF"/>
    <property type="match status" value="1"/>
</dbReference>
<dbReference type="InterPro" id="IPR042099">
    <property type="entry name" value="ANL_N_sf"/>
</dbReference>
<comment type="pathway">
    <text evidence="2">Siderophore biosynthesis.</text>
</comment>
<dbReference type="InterPro" id="IPR020806">
    <property type="entry name" value="PKS_PP-bd"/>
</dbReference>
<dbReference type="Gene3D" id="3.40.50.12780">
    <property type="entry name" value="N-terminal domain of ligase-like"/>
    <property type="match status" value="1"/>
</dbReference>
<evidence type="ECO:0000256" key="5">
    <source>
        <dbReference type="ARBA" id="ARBA00022598"/>
    </source>
</evidence>
<reference evidence="7 8" key="1">
    <citation type="submission" date="2018-03" db="EMBL/GenBank/DDBJ databases">
        <title>Ahniella affigens gen. nov., sp. nov., a gammaproteobacterium isolated from sandy soil near a stream.</title>
        <authorList>
            <person name="Ko Y."/>
            <person name="Kim J.-H."/>
        </authorList>
    </citation>
    <scope>NUCLEOTIDE SEQUENCE [LARGE SCALE GENOMIC DNA]</scope>
    <source>
        <strain evidence="7 8">D13</strain>
    </source>
</reference>
<dbReference type="PANTHER" id="PTHR45527">
    <property type="entry name" value="NONRIBOSOMAL PEPTIDE SYNTHETASE"/>
    <property type="match status" value="1"/>
</dbReference>
<dbReference type="SUPFAM" id="SSF52777">
    <property type="entry name" value="CoA-dependent acyltransferases"/>
    <property type="match status" value="6"/>
</dbReference>
<keyword evidence="4" id="KW-0597">Phosphoprotein</keyword>
<dbReference type="KEGG" id="xba:C7S18_07980"/>
<dbReference type="InterPro" id="IPR045851">
    <property type="entry name" value="AMP-bd_C_sf"/>
</dbReference>
<dbReference type="OrthoDB" id="9030879at2"/>
<dbReference type="Gene3D" id="3.40.50.980">
    <property type="match status" value="2"/>
</dbReference>
<dbReference type="InterPro" id="IPR025110">
    <property type="entry name" value="AMP-bd_C"/>
</dbReference>
<dbReference type="Gene3D" id="3.30.559.30">
    <property type="entry name" value="Nonribosomal peptide synthetase, condensation domain"/>
    <property type="match status" value="3"/>
</dbReference>
<dbReference type="CDD" id="cd12116">
    <property type="entry name" value="A_NRPS_Ta1_like"/>
    <property type="match status" value="1"/>
</dbReference>
<protein>
    <recommendedName>
        <fullName evidence="6">Carrier domain-containing protein</fullName>
    </recommendedName>
</protein>
<proteinExistence type="predicted"/>
<dbReference type="FunFam" id="3.30.559.30:FF:000006">
    <property type="entry name" value="Yersiniabactin polyketide/non-ribosomal peptide synthetase"/>
    <property type="match status" value="1"/>
</dbReference>
<dbReference type="Pfam" id="PF00550">
    <property type="entry name" value="PP-binding"/>
    <property type="match status" value="2"/>
</dbReference>
<evidence type="ECO:0000256" key="2">
    <source>
        <dbReference type="ARBA" id="ARBA00004924"/>
    </source>
</evidence>
<dbReference type="InterPro" id="IPR023213">
    <property type="entry name" value="CAT-like_dom_sf"/>
</dbReference>
<dbReference type="PROSITE" id="PS00012">
    <property type="entry name" value="PHOSPHOPANTETHEINE"/>
    <property type="match status" value="2"/>
</dbReference>
<dbReference type="CDD" id="cd19535">
    <property type="entry name" value="Cyc_NRPS"/>
    <property type="match status" value="1"/>
</dbReference>
<evidence type="ECO:0000256" key="3">
    <source>
        <dbReference type="ARBA" id="ARBA00022450"/>
    </source>
</evidence>
<feature type="domain" description="Carrier" evidence="6">
    <location>
        <begin position="2463"/>
        <end position="2538"/>
    </location>
</feature>
<evidence type="ECO:0000313" key="7">
    <source>
        <dbReference type="EMBL" id="AVP97134.1"/>
    </source>
</evidence>
<dbReference type="Gene3D" id="3.30.559.10">
    <property type="entry name" value="Chloramphenicol acetyltransferase-like domain"/>
    <property type="match status" value="3"/>
</dbReference>
<dbReference type="GO" id="GO:0016491">
    <property type="term" value="F:oxidoreductase activity"/>
    <property type="evidence" value="ECO:0007669"/>
    <property type="project" value="InterPro"/>
</dbReference>
<dbReference type="Gene3D" id="3.30.300.30">
    <property type="match status" value="3"/>
</dbReference>
<dbReference type="GO" id="GO:0005737">
    <property type="term" value="C:cytoplasm"/>
    <property type="evidence" value="ECO:0007669"/>
    <property type="project" value="TreeGrafter"/>
</dbReference>
<evidence type="ECO:0000313" key="8">
    <source>
        <dbReference type="Proteomes" id="UP000241074"/>
    </source>
</evidence>
<dbReference type="Gene3D" id="3.40.109.10">
    <property type="entry name" value="NADH Oxidase"/>
    <property type="match status" value="2"/>
</dbReference>
<dbReference type="CDD" id="cd19531">
    <property type="entry name" value="LCL_NRPS-like"/>
    <property type="match status" value="2"/>
</dbReference>
<dbReference type="NCBIfam" id="NF003417">
    <property type="entry name" value="PRK04813.1"/>
    <property type="match status" value="3"/>
</dbReference>
<accession>A0A2P1PQL8</accession>
<dbReference type="GO" id="GO:0043041">
    <property type="term" value="P:amino acid activation for nonribosomal peptide biosynthetic process"/>
    <property type="evidence" value="ECO:0007669"/>
    <property type="project" value="TreeGrafter"/>
</dbReference>
<dbReference type="FunFam" id="3.40.50.980:FF:000001">
    <property type="entry name" value="Non-ribosomal peptide synthetase"/>
    <property type="match status" value="2"/>
</dbReference>
<dbReference type="PROSITE" id="PS00455">
    <property type="entry name" value="AMP_BINDING"/>
    <property type="match status" value="2"/>
</dbReference>
<dbReference type="InterPro" id="IPR001242">
    <property type="entry name" value="Condensation_dom"/>
</dbReference>
<dbReference type="FunFam" id="3.30.559.10:FF:000023">
    <property type="entry name" value="Non-ribosomal peptide synthetase"/>
    <property type="match status" value="1"/>
</dbReference>
<feature type="domain" description="Carrier" evidence="6">
    <location>
        <begin position="1011"/>
        <end position="1086"/>
    </location>
</feature>
<dbReference type="FunFam" id="1.10.1200.10:FF:000005">
    <property type="entry name" value="Nonribosomal peptide synthetase 1"/>
    <property type="match status" value="1"/>
</dbReference>
<dbReference type="Pfam" id="PF13193">
    <property type="entry name" value="AMP-binding_C"/>
    <property type="match status" value="1"/>
</dbReference>
<keyword evidence="8" id="KW-1185">Reference proteome</keyword>
<dbReference type="SMART" id="SM00823">
    <property type="entry name" value="PKS_PP"/>
    <property type="match status" value="2"/>
</dbReference>
<dbReference type="GO" id="GO:0044550">
    <property type="term" value="P:secondary metabolite biosynthetic process"/>
    <property type="evidence" value="ECO:0007669"/>
    <property type="project" value="TreeGrafter"/>
</dbReference>
<dbReference type="InterPro" id="IPR020845">
    <property type="entry name" value="AMP-binding_CS"/>
</dbReference>
<evidence type="ECO:0000259" key="6">
    <source>
        <dbReference type="PROSITE" id="PS50075"/>
    </source>
</evidence>
<name>A0A2P1PQL8_9GAMM</name>
<sequence>MSTLSDQIAKLSPEKRAALERILKQRAATQQPVEVAPAILPVARDREHFPLSSAEQRLWFLDRFSDTGAAFNLHAGLLLRGPLDQQALASAVDRLVARHEILRTRYVLNAGEPTRRTDGSIVPTLQQLDLSSLPEPEQRARQDQLIVEHAKQRFDLEQGGLFSATLLQLASEHHILLLAMHHIVSDAWSMTLILDELWDNYGAILQGAPPVPPPSVQYLDYAVWQQQELQGARLAKQLDYWQDQLRGAPDLIELPTDRPRPATQTFAGHELQFRISDDLLQPLKRIAREANASLFMVTLSCYVALLHRWSGQGDLVVGTDVANRNYAETESLIGFLVNQLALRFRVDQSTTYHDLLVQTRGTCLQAFANQDLPFNQLVERLNMARDLSRTPLYQVKFMLQNTAAAREEDTALQATYLEQIQSTSQFDLLLALAETKAGGMLGSLRYRTDLFDQATAERLVAHYLSMLEQMAFAPTRPLSELTWLSPPERAQLAHTNDTRRRIEAPLLPDWFDVAAVKHATRPALTCAQTTLTYAEVQDRVHRLAAHLLELGVQPEQPVAVCLGRGIDMVIALLAVLRSGACYVPLDPEYGAERIAYMLADCGARIAICDEQQVALPEAITTLPINAIASAPVSRATRWPALHPEQVAYIIYTSGSTGRPKGVAVRHQGLCNFLVSMQDKTGLSEDDTLLAVTTISFDIAALELYLPLLCGARVVVATREEVADGRKLLATSRAEKVSVLQATPSTWRMVLQAAAGSALPLLGLCGGEALPQELALQLLAAGVRLMNVYGPTETTIWSAAVELSDASIRDVSNAPLGVPLANTTLHVLNDLGHPVPIGVPGELCIGGDGLARGYCNNPAQTAAAFLPDPYAGASGARLYRTGDLVRWLGDGRLSFLGRLDHQVKVRGYRIELGEIESVLGQFPAIASAVVVTRRDTQGSAQLVAFVRPSAEPLDVDALRRFAGLYLPPYMVPGEMHRVDAFPLTMNGKIDRKALAALATAQAHNAQSEASIVPDGELACQVAEIWRSVLGLATAYMDQDFFRCGGHSLLAVQLLDRVERALNVTLALPDLFRRPTLGALVDDIARRRDSAVTQETVTDIVVQSDPASADAPFPLTSIQQAYWLGRSGSFELGNIATQNYLEIDIVDLDPARFGHAWNQLVSRHGMLRAVFAIDGSQRILPSLPLYQPRRYDLRNNPDAESVLLNLRQEMKSQILPADVGPLFDLRFSQIDDTHWRVHFCIDMLISDVVSNHILFAELGQLYRQPESSLAPIAISFRDYVLAEQALLASPRFERAKRYWLDRLPTFPSRPDLPLARDPARLEQQQFSRRRQTISAAHWQVLKQRAQSLQVSPTGFVLTAFSEVLGTWSKDPRFALNLTLFNRLPLHRDVESLVGDFTSSLLLACEYVPEQPFASRAKALQQRLWHDLEHKLFSGVDMIRELARARGGSHGAAMPVVFTSILGLETPGQGHESAAAEDAQEGYSASQTSQVWLDHQVAEQNGGLTLVWDALDAVFPDGMLDDMFAAYSARLVQLAEHSDSWQVPHNLTPPHQIERRARINDVPFLKSSECLHTLMVHQAQLRPNDVAVQTPTFAVDYHTLDRWSDALACALIRAGAGKGDLIAVLMHKGWEQIVAVLAVIKAGAAYMPVDADLPDQRKAQVIAEGGARIALVQPDTAFALDGLHCLSLDPNVLDALPAGTPSAHVTPDDIAYVIFTSGSTGKPKGVVIGHRGAVNTVLDINDRFGVRAGDSVLALSSLSFDLSVYDIFGILAVGGTIVLPEYGRHDNAAHWWECVDRFQVTVWNTVPALMQLLVDHCERLPEPGLGPIRVVMMSGDWIPVSLPDRIRALADDAAVYSLGGATEASIWSIYYPVTEATSGWRSVPYGRPLGNQSFHVLDSAMQPRPEGVTGPLYIGGIGLAKGYWRDPVRTALSFVPGSDGAMLYRTGDLGRYLPDGNIEFLGREDAQVKVQGYRIELGDIETSLQSHPDIAQAAVNAIGDHQDSKTLVAYVVAKQQVAGNDGGGRIQDPNERTLFKLEQRGIRRFGDGHPRITITTPALDMLMQGLRAHRMDDQPLPKYRYASAASLYPVQVYVSVPPSLSSTYALNAGTHYYHPMEHRLIQLDDDLGTDARAPDSLTLRLIADLDAIEPLYGQDESRRFCLLEAGYLAAVVQDAAQAHGVVLSVRWSTERIHAAALPPRALQLGSIVLGVADVAPIASSSASPIEPTDLIALPPPKSLEPADHLLQRQSFRRFADRGCSLDQIAAVLAMAQVDQTDTLLHVQPGQALPSGWYRYWPGKHALSPEPIALDGAALFNDANSSIYRHAGFAVLMVGEPSDRQFAAVGQRSQALMERCWRLDVGVCPVGAIQDPAASALTVIGEREFLHGFIAGAIDAEQWRTWEPNATPKATLTAEELAAYLAARLPAYMVPRVFVGLDALPLSANGKVDRKALPKPDMQRPSQAFEAPVTDTERLLATLWCQLLKIDQVGRHDSFFDLGGNSLVAMQLASRLRIDHGIELSIRDVFEHPVLSALGSIVSGSQPEPGVPVVDAFERLRADWLAQHPAGVDHAWYPLSLAQQQLFAHQQLDATATAYNISSAMHLDGDLDTGRLRNALQALVDRHEALRTRFEYRDGAVWQRVDHVQRVAFDVVDFSALDRTQAEAKAREWLTDAAIRPFDLFKGPLLRACLLTIEPNRRILMLSIHHIIADYLSMEILVDDLNRLYSEADLVAKALPLHFTDAVLWEADFLRSAEATRQREFWLQHLHELPRLEWRDTKQNHDGWQSFKIDGDLLTRLRARTRASDLSMFMLGFATLHQLLANLSGQTDFAIGTPISTRRVPNLEPCIGLLLNTLPIRLVGQQVKTGTQLLHATRRACMEAFEHKDYPCEALQSDLRRTDQTQDEPLYRVRYVYRRIDASTARNVAERQVDVTRRDAKFDLLFTLNEADDHAFGEFEYRGAAFSDASIGMLNAQLMPLLTWLADQPDDHLSSLTEKLGTIRETYFDDQRKQQASKLGARLKLIRR</sequence>
<gene>
    <name evidence="7" type="ORF">C7S18_07980</name>
</gene>
<dbReference type="RefSeq" id="WP_106891058.1">
    <property type="nucleotide sequence ID" value="NZ_CP027860.1"/>
</dbReference>
<dbReference type="SUPFAM" id="SSF47336">
    <property type="entry name" value="ACP-like"/>
    <property type="match status" value="2"/>
</dbReference>
<organism evidence="7 8">
    <name type="scientific">Ahniella affigens</name>
    <dbReference type="NCBI Taxonomy" id="2021234"/>
    <lineage>
        <taxon>Bacteria</taxon>
        <taxon>Pseudomonadati</taxon>
        <taxon>Pseudomonadota</taxon>
        <taxon>Gammaproteobacteria</taxon>
        <taxon>Lysobacterales</taxon>
        <taxon>Rhodanobacteraceae</taxon>
        <taxon>Ahniella</taxon>
    </lineage>
</organism>
<dbReference type="InterPro" id="IPR006162">
    <property type="entry name" value="Ppantetheine_attach_site"/>
</dbReference>
<dbReference type="GO" id="GO:0016874">
    <property type="term" value="F:ligase activity"/>
    <property type="evidence" value="ECO:0007669"/>
    <property type="project" value="UniProtKB-KW"/>
</dbReference>
<reference evidence="7 8" key="2">
    <citation type="submission" date="2018-03" db="EMBL/GenBank/DDBJ databases">
        <authorList>
            <person name="Keele B.F."/>
        </authorList>
    </citation>
    <scope>NUCLEOTIDE SEQUENCE [LARGE SCALE GENOMIC DNA]</scope>
    <source>
        <strain evidence="7 8">D13</strain>
    </source>
</reference>
<dbReference type="GO" id="GO:0031177">
    <property type="term" value="F:phosphopantetheine binding"/>
    <property type="evidence" value="ECO:0007669"/>
    <property type="project" value="InterPro"/>
</dbReference>
<dbReference type="Gene3D" id="1.10.1200.10">
    <property type="entry name" value="ACP-like"/>
    <property type="match status" value="2"/>
</dbReference>
<dbReference type="SUPFAM" id="SSF56801">
    <property type="entry name" value="Acetyl-CoA synthetase-like"/>
    <property type="match status" value="2"/>
</dbReference>
<dbReference type="InterPro" id="IPR057737">
    <property type="entry name" value="Condensation_MtbB-like"/>
</dbReference>
<keyword evidence="3" id="KW-0596">Phosphopantetheine</keyword>
<dbReference type="Proteomes" id="UP000241074">
    <property type="component" value="Chromosome"/>
</dbReference>
<dbReference type="FunFam" id="3.40.50.12780:FF:000012">
    <property type="entry name" value="Non-ribosomal peptide synthetase"/>
    <property type="match status" value="2"/>
</dbReference>
<dbReference type="InterPro" id="IPR036736">
    <property type="entry name" value="ACP-like_sf"/>
</dbReference>
<dbReference type="NCBIfam" id="TIGR01733">
    <property type="entry name" value="AA-adenyl-dom"/>
    <property type="match status" value="2"/>
</dbReference>
<comment type="cofactor">
    <cofactor evidence="1">
        <name>pantetheine 4'-phosphate</name>
        <dbReference type="ChEBI" id="CHEBI:47942"/>
    </cofactor>
</comment>
<dbReference type="InterPro" id="IPR000873">
    <property type="entry name" value="AMP-dep_synth/lig_dom"/>
</dbReference>
<dbReference type="InterPro" id="IPR010071">
    <property type="entry name" value="AA_adenyl_dom"/>
</dbReference>
<dbReference type="InterPro" id="IPR009081">
    <property type="entry name" value="PP-bd_ACP"/>
</dbReference>
<dbReference type="EMBL" id="CP027860">
    <property type="protein sequence ID" value="AVP97134.1"/>
    <property type="molecule type" value="Genomic_DNA"/>
</dbReference>
<dbReference type="InterPro" id="IPR000415">
    <property type="entry name" value="Nitroreductase-like"/>
</dbReference>
<evidence type="ECO:0000256" key="1">
    <source>
        <dbReference type="ARBA" id="ARBA00001957"/>
    </source>
</evidence>
<dbReference type="PROSITE" id="PS50075">
    <property type="entry name" value="CARRIER"/>
    <property type="match status" value="2"/>
</dbReference>
<evidence type="ECO:0000256" key="4">
    <source>
        <dbReference type="ARBA" id="ARBA00022553"/>
    </source>
</evidence>
<keyword evidence="5" id="KW-0436">Ligase</keyword>
<dbReference type="Pfam" id="PF00668">
    <property type="entry name" value="Condensation"/>
    <property type="match status" value="3"/>
</dbReference>
<dbReference type="Pfam" id="PF00501">
    <property type="entry name" value="AMP-binding"/>
    <property type="match status" value="2"/>
</dbReference>